<evidence type="ECO:0000256" key="4">
    <source>
        <dbReference type="ARBA" id="ARBA00022840"/>
    </source>
</evidence>
<dbReference type="GO" id="GO:0016301">
    <property type="term" value="F:kinase activity"/>
    <property type="evidence" value="ECO:0007669"/>
    <property type="project" value="UniProtKB-KW"/>
</dbReference>
<feature type="domain" description="Protein kinase" evidence="6">
    <location>
        <begin position="14"/>
        <end position="267"/>
    </location>
</feature>
<dbReference type="InterPro" id="IPR041664">
    <property type="entry name" value="AAA_16"/>
</dbReference>
<dbReference type="PROSITE" id="PS00107">
    <property type="entry name" value="PROTEIN_KINASE_ATP"/>
    <property type="match status" value="1"/>
</dbReference>
<keyword evidence="3 7" id="KW-0418">Kinase</keyword>
<evidence type="ECO:0000256" key="1">
    <source>
        <dbReference type="ARBA" id="ARBA00022679"/>
    </source>
</evidence>
<dbReference type="RefSeq" id="WP_269041538.1">
    <property type="nucleotide sequence ID" value="NZ_CP114040.1"/>
</dbReference>
<feature type="binding site" evidence="5">
    <location>
        <position position="43"/>
    </location>
    <ligand>
        <name>ATP</name>
        <dbReference type="ChEBI" id="CHEBI:30616"/>
    </ligand>
</feature>
<dbReference type="Gene3D" id="1.25.40.10">
    <property type="entry name" value="Tetratricopeptide repeat domain"/>
    <property type="match status" value="1"/>
</dbReference>
<dbReference type="SUPFAM" id="SSF56112">
    <property type="entry name" value="Protein kinase-like (PK-like)"/>
    <property type="match status" value="1"/>
</dbReference>
<dbReference type="Gene3D" id="1.10.510.10">
    <property type="entry name" value="Transferase(Phosphotransferase) domain 1"/>
    <property type="match status" value="1"/>
</dbReference>
<dbReference type="InterPro" id="IPR011009">
    <property type="entry name" value="Kinase-like_dom_sf"/>
</dbReference>
<dbReference type="InterPro" id="IPR027417">
    <property type="entry name" value="P-loop_NTPase"/>
</dbReference>
<dbReference type="Pfam" id="PF00069">
    <property type="entry name" value="Pkinase"/>
    <property type="match status" value="1"/>
</dbReference>
<name>A0ABY7HIM7_9BACT</name>
<dbReference type="InterPro" id="IPR017441">
    <property type="entry name" value="Protein_kinase_ATP_BS"/>
</dbReference>
<reference evidence="7" key="1">
    <citation type="submission" date="2022-11" db="EMBL/GenBank/DDBJ databases">
        <title>Minimal conservation of predation-associated metabolite biosynthetic gene clusters underscores biosynthetic potential of Myxococcota including descriptions for ten novel species: Archangium lansinium sp. nov., Myxococcus landrumus sp. nov., Nannocystis bai.</title>
        <authorList>
            <person name="Ahearne A."/>
            <person name="Stevens C."/>
            <person name="Dowd S."/>
        </authorList>
    </citation>
    <scope>NUCLEOTIDE SEQUENCE</scope>
    <source>
        <strain evidence="7">Fl3</strain>
    </source>
</reference>
<dbReference type="Pfam" id="PF13191">
    <property type="entry name" value="AAA_16"/>
    <property type="match status" value="1"/>
</dbReference>
<dbReference type="Gene3D" id="3.40.50.300">
    <property type="entry name" value="P-loop containing nucleotide triphosphate hydrolases"/>
    <property type="match status" value="1"/>
</dbReference>
<dbReference type="CDD" id="cd14014">
    <property type="entry name" value="STKc_PknB_like"/>
    <property type="match status" value="1"/>
</dbReference>
<evidence type="ECO:0000256" key="5">
    <source>
        <dbReference type="PROSITE-ProRule" id="PRU10141"/>
    </source>
</evidence>
<evidence type="ECO:0000313" key="7">
    <source>
        <dbReference type="EMBL" id="WAS99177.1"/>
    </source>
</evidence>
<organism evidence="7 8">
    <name type="scientific">Nannocystis punicea</name>
    <dbReference type="NCBI Taxonomy" id="2995304"/>
    <lineage>
        <taxon>Bacteria</taxon>
        <taxon>Pseudomonadati</taxon>
        <taxon>Myxococcota</taxon>
        <taxon>Polyangia</taxon>
        <taxon>Nannocystales</taxon>
        <taxon>Nannocystaceae</taxon>
        <taxon>Nannocystis</taxon>
    </lineage>
</organism>
<evidence type="ECO:0000259" key="6">
    <source>
        <dbReference type="PROSITE" id="PS50011"/>
    </source>
</evidence>
<evidence type="ECO:0000256" key="2">
    <source>
        <dbReference type="ARBA" id="ARBA00022741"/>
    </source>
</evidence>
<dbReference type="SUPFAM" id="SSF52540">
    <property type="entry name" value="P-loop containing nucleoside triphosphate hydrolases"/>
    <property type="match status" value="1"/>
</dbReference>
<dbReference type="Proteomes" id="UP001164459">
    <property type="component" value="Chromosome"/>
</dbReference>
<dbReference type="PROSITE" id="PS50011">
    <property type="entry name" value="PROTEIN_KINASE_DOM"/>
    <property type="match status" value="1"/>
</dbReference>
<dbReference type="SUPFAM" id="SSF48452">
    <property type="entry name" value="TPR-like"/>
    <property type="match status" value="1"/>
</dbReference>
<keyword evidence="2 5" id="KW-0547">Nucleotide-binding</keyword>
<dbReference type="PANTHER" id="PTHR43289:SF34">
    <property type="entry name" value="SERINE_THREONINE-PROTEIN KINASE YBDM-RELATED"/>
    <property type="match status" value="1"/>
</dbReference>
<dbReference type="PANTHER" id="PTHR43289">
    <property type="entry name" value="MITOGEN-ACTIVATED PROTEIN KINASE KINASE KINASE 20-RELATED"/>
    <property type="match status" value="1"/>
</dbReference>
<dbReference type="InterPro" id="IPR011990">
    <property type="entry name" value="TPR-like_helical_dom_sf"/>
</dbReference>
<evidence type="ECO:0000313" key="8">
    <source>
        <dbReference type="Proteomes" id="UP001164459"/>
    </source>
</evidence>
<keyword evidence="8" id="KW-1185">Reference proteome</keyword>
<gene>
    <name evidence="7" type="ORF">O0S08_23870</name>
</gene>
<proteinExistence type="predicted"/>
<dbReference type="EMBL" id="CP114040">
    <property type="protein sequence ID" value="WAS99177.1"/>
    <property type="molecule type" value="Genomic_DNA"/>
</dbReference>
<sequence length="1201" mass="131681">MDSSGGLPRRLGNFVLEEELGAGGMGAVFRAVDTRNGKSVALKKLFDVEPAGVYRLKREFRRMADISHQNLVALYELCHDGGQWFFTMELLRGRSLRDALWAVQDWQQLRDLFRQLTRGVHALHQAGRVHRDLKPGNIIVTDEGRVVLIDYGLVDDLDRGTLFAQEHLIEGTPAYMAPEQAAGQLAVPASDWYAVGVILFEALTMRWPFIDDPLNDKQYQEAPSVLTFRRDAPRDLAELVARLLRRRPAERPGAAEILHWCAPNRTLTMRGRALTATDLIEREAVLMRLYETLELAAQGVPACVDLVGDAGSGKTAVVDRFAAQVAETGGVVLRGTCSPRESVPFRAFDGLLDAVTAHLCSYPPAELEALARDLGRKLDALALSFPVLAHIQRQSAPPLDAMPQSGEVRRLAFQGLKVLLHRIAERQPTVVFLDNLQWGDLDSAYLLNHLLASPGVPPALFITAYRRIDAPLLHELAQQRTMSTPAYLLRELELAPLSFPAARELVARLRSTGTRVTRRLAEQIARESGGNPALIRALVEEVERAGEDSLTAPGKDDLLRRLVRSRLARVSEEARELYGRVVAADRALPLASLPHVGAWSGDLQALVAQLRGQGLVQFAGQGEGQCIESPSESMQQAASTILDPELLRRSHGDLATAYVLTNSAGPERIARHFHAAGRHDEAAEQAAAAASAASRVLAFDRAAELYELALKCRPDRWTLQKNLAEALVHAGRGVEAAPLFLSAAEHAPATAASRLRLAAAEHLFNGGHLAHANEILGPLLRAAGVEDFSPREARGLLHETSTRLFQRGYGFTERSEFELSRGELDRIDRTWIAGKGLLQNDPVRAALFLVRCTSLGLDAGEPKRIARALALAGFALSSRSHKMGSSMLDEAQRLAERIRDPYATGLAIVCKGIVARHQGQWRTALADIDVGVQYLRDHCPGSVWECGLGQASTMAALEAMGELRVMSERSESLYQRAQAIGDIHSSRIAALYSALTLLAGGQPKQARVRVRSALEQGQRDGFQVQDLHALKIGVYCDLYERRPLDAWQRIQKVWPILVQSGFLDIAVRRSEAFLLRARAGLATLRADPTNRGELTEIVLQDVAQLESESQAHLHADARLLRAGLASAARDTANAFRTLHLARKAFHDTGMGLHADIAERFLHGLANPVDARAVARIDARLHMQNIVDVDAWLRVVGPGLAD</sequence>
<evidence type="ECO:0000256" key="3">
    <source>
        <dbReference type="ARBA" id="ARBA00022777"/>
    </source>
</evidence>
<dbReference type="InterPro" id="IPR000719">
    <property type="entry name" value="Prot_kinase_dom"/>
</dbReference>
<accession>A0ABY7HIM7</accession>
<dbReference type="SMART" id="SM00220">
    <property type="entry name" value="S_TKc"/>
    <property type="match status" value="1"/>
</dbReference>
<protein>
    <submittedName>
        <fullName evidence="7">Protein kinase</fullName>
    </submittedName>
</protein>
<keyword evidence="1" id="KW-0808">Transferase</keyword>
<keyword evidence="4 5" id="KW-0067">ATP-binding</keyword>